<feature type="transmembrane region" description="Helical" evidence="8">
    <location>
        <begin position="303"/>
        <end position="328"/>
    </location>
</feature>
<keyword evidence="2 8" id="KW-0812">Transmembrane</keyword>
<feature type="binding site" evidence="5">
    <location>
        <position position="417"/>
    </location>
    <ligand>
        <name>Zn(2+)</name>
        <dbReference type="ChEBI" id="CHEBI:29105"/>
    </ligand>
</feature>
<evidence type="ECO:0000313" key="9">
    <source>
        <dbReference type="EMBL" id="TGJ85053.1"/>
    </source>
</evidence>
<reference evidence="9 10" key="1">
    <citation type="submission" date="2019-03" db="EMBL/GenBank/DDBJ databases">
        <title>Draft genome sequence of Xylaria hypoxylon DSM 108379, a ubiquitous saprotrophic-parasitic fungi on hardwood.</title>
        <authorList>
            <person name="Buettner E."/>
            <person name="Leonhardt S."/>
            <person name="Gebauer A.M."/>
            <person name="Liers C."/>
            <person name="Hofrichter M."/>
            <person name="Kellner H."/>
        </authorList>
    </citation>
    <scope>NUCLEOTIDE SEQUENCE [LARGE SCALE GENOMIC DNA]</scope>
    <source>
        <strain evidence="9 10">DSM 108379</strain>
    </source>
</reference>
<dbReference type="GO" id="GO:0006882">
    <property type="term" value="P:intracellular zinc ion homeostasis"/>
    <property type="evidence" value="ECO:0007669"/>
    <property type="project" value="TreeGrafter"/>
</dbReference>
<dbReference type="STRING" id="37992.A0A4Z0Z2P4"/>
<keyword evidence="5" id="KW-0862">Zinc</keyword>
<evidence type="ECO:0000256" key="4">
    <source>
        <dbReference type="ARBA" id="ARBA00023136"/>
    </source>
</evidence>
<dbReference type="PANTHER" id="PTHR20855:SF97">
    <property type="entry name" value="ADIPOR-LIKE RECEPTOR IZH3-RELATED"/>
    <property type="match status" value="1"/>
</dbReference>
<dbReference type="EMBL" id="SKBN01000053">
    <property type="protein sequence ID" value="TGJ85053.1"/>
    <property type="molecule type" value="Genomic_DNA"/>
</dbReference>
<evidence type="ECO:0000256" key="2">
    <source>
        <dbReference type="ARBA" id="ARBA00022692"/>
    </source>
</evidence>
<dbReference type="Pfam" id="PF03006">
    <property type="entry name" value="HlyIII"/>
    <property type="match status" value="1"/>
</dbReference>
<keyword evidence="3 8" id="KW-1133">Transmembrane helix</keyword>
<comment type="subcellular location">
    <subcellularLocation>
        <location evidence="1">Membrane</location>
        <topology evidence="1">Multi-pass membrane protein</topology>
    </subcellularLocation>
</comment>
<dbReference type="OrthoDB" id="5585746at2759"/>
<dbReference type="GO" id="GO:0016020">
    <property type="term" value="C:membrane"/>
    <property type="evidence" value="ECO:0007669"/>
    <property type="project" value="UniProtKB-SubCell"/>
</dbReference>
<keyword evidence="6" id="KW-0175">Coiled coil</keyword>
<accession>A0A4Z0Z2P4</accession>
<organism evidence="9 10">
    <name type="scientific">Xylaria hypoxylon</name>
    <dbReference type="NCBI Taxonomy" id="37992"/>
    <lineage>
        <taxon>Eukaryota</taxon>
        <taxon>Fungi</taxon>
        <taxon>Dikarya</taxon>
        <taxon>Ascomycota</taxon>
        <taxon>Pezizomycotina</taxon>
        <taxon>Sordariomycetes</taxon>
        <taxon>Xylariomycetidae</taxon>
        <taxon>Xylariales</taxon>
        <taxon>Xylariaceae</taxon>
        <taxon>Xylaria</taxon>
    </lineage>
</organism>
<sequence length="449" mass="50206">MSCSSSYALGSIQDTPEVTSSGAATHDRKAIQRRRHSSFIPQRRKSLVNQIMDGEEALLLKVDLFLSDLERRLESLESYGDLMHVDASIAKTFSTLIAVRERCSHVSEEVIGAGRRRLQIMVETLDARYQGALARAESMNEKARMGIELLDSMLDEFESRAIKLRDQGFANAAGAAESLMGGGRRVMDESLERARGVVDESIGRAMRAAESLEEHVQRAIARAREQGSLKYDELPIPWRVNPHILSGYRFSDSKIECVRSIFGVSNETVNIWSHALGFFVVLSVAFYFYPTSANFSLYTKTDVFIAAVFFFAAYMTATAVLGIAGTILPWHPTFNGQDMAWLRVGFFIGLAATGFMPIFQIILTRGSAWAYEFYVDSNLLKSLLVYVLGACVYASKVPERWFPGAFDFFGNAHNLWHLAVLGGIIYHYTAMLQFFSGAFERAQLECPTY</sequence>
<dbReference type="GO" id="GO:0038023">
    <property type="term" value="F:signaling receptor activity"/>
    <property type="evidence" value="ECO:0007669"/>
    <property type="project" value="TreeGrafter"/>
</dbReference>
<evidence type="ECO:0000256" key="7">
    <source>
        <dbReference type="SAM" id="MobiDB-lite"/>
    </source>
</evidence>
<evidence type="ECO:0000256" key="1">
    <source>
        <dbReference type="ARBA" id="ARBA00004141"/>
    </source>
</evidence>
<feature type="transmembrane region" description="Helical" evidence="8">
    <location>
        <begin position="415"/>
        <end position="435"/>
    </location>
</feature>
<keyword evidence="5" id="KW-0479">Metal-binding</keyword>
<evidence type="ECO:0000256" key="3">
    <source>
        <dbReference type="ARBA" id="ARBA00022989"/>
    </source>
</evidence>
<dbReference type="InterPro" id="IPR004254">
    <property type="entry name" value="AdipoR/HlyIII-related"/>
</dbReference>
<proteinExistence type="predicted"/>
<name>A0A4Z0Z2P4_9PEZI</name>
<dbReference type="GO" id="GO:0046872">
    <property type="term" value="F:metal ion binding"/>
    <property type="evidence" value="ECO:0007669"/>
    <property type="project" value="UniProtKB-KW"/>
</dbReference>
<keyword evidence="10" id="KW-1185">Reference proteome</keyword>
<feature type="region of interest" description="Disordered" evidence="7">
    <location>
        <begin position="16"/>
        <end position="36"/>
    </location>
</feature>
<dbReference type="Proteomes" id="UP000297716">
    <property type="component" value="Unassembled WGS sequence"/>
</dbReference>
<evidence type="ECO:0000256" key="8">
    <source>
        <dbReference type="SAM" id="Phobius"/>
    </source>
</evidence>
<feature type="binding site" evidence="5">
    <location>
        <position position="413"/>
    </location>
    <ligand>
        <name>Zn(2+)</name>
        <dbReference type="ChEBI" id="CHEBI:29105"/>
    </ligand>
</feature>
<feature type="coiled-coil region" evidence="6">
    <location>
        <begin position="122"/>
        <end position="167"/>
    </location>
</feature>
<protein>
    <submittedName>
        <fullName evidence="9">Uncharacterized protein</fullName>
    </submittedName>
</protein>
<keyword evidence="4 8" id="KW-0472">Membrane</keyword>
<comment type="caution">
    <text evidence="9">The sequence shown here is derived from an EMBL/GenBank/DDBJ whole genome shotgun (WGS) entry which is preliminary data.</text>
</comment>
<evidence type="ECO:0000256" key="5">
    <source>
        <dbReference type="PIRSR" id="PIRSR604254-1"/>
    </source>
</evidence>
<feature type="transmembrane region" description="Helical" evidence="8">
    <location>
        <begin position="340"/>
        <end position="363"/>
    </location>
</feature>
<feature type="transmembrane region" description="Helical" evidence="8">
    <location>
        <begin position="375"/>
        <end position="395"/>
    </location>
</feature>
<dbReference type="AlphaFoldDB" id="A0A4Z0Z2P4"/>
<evidence type="ECO:0000256" key="6">
    <source>
        <dbReference type="SAM" id="Coils"/>
    </source>
</evidence>
<feature type="transmembrane region" description="Helical" evidence="8">
    <location>
        <begin position="271"/>
        <end position="291"/>
    </location>
</feature>
<evidence type="ECO:0000313" key="10">
    <source>
        <dbReference type="Proteomes" id="UP000297716"/>
    </source>
</evidence>
<dbReference type="PANTHER" id="PTHR20855">
    <property type="entry name" value="ADIPOR/PROGESTIN RECEPTOR-RELATED"/>
    <property type="match status" value="1"/>
</dbReference>
<gene>
    <name evidence="9" type="ORF">E0Z10_g3692</name>
</gene>